<evidence type="ECO:0000313" key="2">
    <source>
        <dbReference type="EMBL" id="CAJ1372827.1"/>
    </source>
</evidence>
<dbReference type="Pfam" id="PF13646">
    <property type="entry name" value="HEAT_2"/>
    <property type="match status" value="1"/>
</dbReference>
<feature type="region of interest" description="Disordered" evidence="1">
    <location>
        <begin position="1"/>
        <end position="26"/>
    </location>
</feature>
<dbReference type="EMBL" id="CAUJNA010000158">
    <property type="protein sequence ID" value="CAJ1372827.1"/>
    <property type="molecule type" value="Genomic_DNA"/>
</dbReference>
<dbReference type="SUPFAM" id="SSF48371">
    <property type="entry name" value="ARM repeat"/>
    <property type="match status" value="1"/>
</dbReference>
<reference evidence="2" key="1">
    <citation type="submission" date="2023-08" db="EMBL/GenBank/DDBJ databases">
        <authorList>
            <person name="Chen Y."/>
            <person name="Shah S."/>
            <person name="Dougan E. K."/>
            <person name="Thang M."/>
            <person name="Chan C."/>
        </authorList>
    </citation>
    <scope>NUCLEOTIDE SEQUENCE</scope>
</reference>
<accession>A0AA36MMQ8</accession>
<name>A0AA36MMQ8_9DINO</name>
<comment type="caution">
    <text evidence="2">The sequence shown here is derived from an EMBL/GenBank/DDBJ whole genome shotgun (WGS) entry which is preliminary data.</text>
</comment>
<dbReference type="Proteomes" id="UP001178507">
    <property type="component" value="Unassembled WGS sequence"/>
</dbReference>
<gene>
    <name evidence="2" type="ORF">EVOR1521_LOCUS2818</name>
</gene>
<dbReference type="InterPro" id="IPR011989">
    <property type="entry name" value="ARM-like"/>
</dbReference>
<feature type="compositionally biased region" description="Basic and acidic residues" evidence="1">
    <location>
        <begin position="1"/>
        <end position="21"/>
    </location>
</feature>
<evidence type="ECO:0008006" key="4">
    <source>
        <dbReference type="Google" id="ProtNLM"/>
    </source>
</evidence>
<proteinExistence type="predicted"/>
<organism evidence="2 3">
    <name type="scientific">Effrenium voratum</name>
    <dbReference type="NCBI Taxonomy" id="2562239"/>
    <lineage>
        <taxon>Eukaryota</taxon>
        <taxon>Sar</taxon>
        <taxon>Alveolata</taxon>
        <taxon>Dinophyceae</taxon>
        <taxon>Suessiales</taxon>
        <taxon>Symbiodiniaceae</taxon>
        <taxon>Effrenium</taxon>
    </lineage>
</organism>
<sequence>MQGRLERLQADCERESQRPSERPTLGSVTSCESEVLVGFRALIQDPCWQLRRVAIAGLSCLGPLTPCGALLAEVLQRDHSAEVRCAAADGIAVLLPHGDRAALTALSQALKDRCPHVCARAMAAMATVHSADVLSSTAPLLQDEDRFVRARVVATLGRLGVPAAPLLAARCEDRNEHAAVWLGGSD</sequence>
<keyword evidence="3" id="KW-1185">Reference proteome</keyword>
<evidence type="ECO:0000256" key="1">
    <source>
        <dbReference type="SAM" id="MobiDB-lite"/>
    </source>
</evidence>
<dbReference type="Gene3D" id="1.25.10.10">
    <property type="entry name" value="Leucine-rich Repeat Variant"/>
    <property type="match status" value="1"/>
</dbReference>
<dbReference type="InterPro" id="IPR016024">
    <property type="entry name" value="ARM-type_fold"/>
</dbReference>
<evidence type="ECO:0000313" key="3">
    <source>
        <dbReference type="Proteomes" id="UP001178507"/>
    </source>
</evidence>
<dbReference type="AlphaFoldDB" id="A0AA36MMQ8"/>
<protein>
    <recommendedName>
        <fullName evidence="4">HEAT repeat domain-containing protein</fullName>
    </recommendedName>
</protein>